<dbReference type="GO" id="GO:0005783">
    <property type="term" value="C:endoplasmic reticulum"/>
    <property type="evidence" value="ECO:0007669"/>
    <property type="project" value="TreeGrafter"/>
</dbReference>
<feature type="transmembrane region" description="Helical" evidence="5">
    <location>
        <begin position="26"/>
        <end position="43"/>
    </location>
</feature>
<dbReference type="SUPFAM" id="SSF52833">
    <property type="entry name" value="Thioredoxin-like"/>
    <property type="match status" value="1"/>
</dbReference>
<dbReference type="CDD" id="cd02961">
    <property type="entry name" value="PDI_a_family"/>
    <property type="match status" value="1"/>
</dbReference>
<dbReference type="PROSITE" id="PS51352">
    <property type="entry name" value="THIOREDOXIN_2"/>
    <property type="match status" value="1"/>
</dbReference>
<sequence>MARPFAANLDMYRKVPADLVQGTKRGSILSTVAIFAIVTLFFLETKAFFQSKTVTDLALDSNKEKRVRVNFNITMMDLPCQFATVDVVSVLGTDQNVTQHVTKWSIDAEGVRQRLGSRNMQQSDVTVELYDKGVTETLEELHDDGEDAVSLDIDTIKFALHQHEYVFVDFYAGWCSHCRDLAPTWEMLAEIMDSAADEHLDEQLEAAAHSPDYTDEEYNEAKKLMKPVFIGKVDCVMHKQLCTEQGVRAYPTLRLFVDGKRHGAGDYAGDRTVIGLTAYLKLIEDEHKEGTDKKVTVDKALDVAKEMMSISDEETEWAEKMKAKKHKLTQMWNDEDHPGCQISGFLLVDRVPGNFRIQARSKSHDLVAHMTNVSHEIHHLSFGDHKVLINLLDRGELKGVSDDLSKSLSPMDGNVYITHNLHEAHHHYLKVITTNFKDANLPSYARRITKDGVLRGYQILQNSQLSLYRNDIVPEAKFTYDLSPISISYRKSARHWYDYMTSVLAIVGGTFTIVGMFESSIHTLGSKKRY</sequence>
<dbReference type="Pfam" id="PF00085">
    <property type="entry name" value="Thioredoxin"/>
    <property type="match status" value="2"/>
</dbReference>
<dbReference type="Pfam" id="PF13850">
    <property type="entry name" value="ERGIC_N"/>
    <property type="match status" value="1"/>
</dbReference>
<name>A0A7S2U8T5_9STRA</name>
<reference evidence="7" key="1">
    <citation type="submission" date="2021-01" db="EMBL/GenBank/DDBJ databases">
        <authorList>
            <person name="Corre E."/>
            <person name="Pelletier E."/>
            <person name="Niang G."/>
            <person name="Scheremetjew M."/>
            <person name="Finn R."/>
            <person name="Kale V."/>
            <person name="Holt S."/>
            <person name="Cochrane G."/>
            <person name="Meng A."/>
            <person name="Brown T."/>
            <person name="Cohen L."/>
        </authorList>
    </citation>
    <scope>NUCLEOTIDE SEQUENCE</scope>
    <source>
        <strain evidence="7">CCMP2084</strain>
    </source>
</reference>
<organism evidence="7">
    <name type="scientific">Attheya septentrionalis</name>
    <dbReference type="NCBI Taxonomy" id="420275"/>
    <lineage>
        <taxon>Eukaryota</taxon>
        <taxon>Sar</taxon>
        <taxon>Stramenopiles</taxon>
        <taxon>Ochrophyta</taxon>
        <taxon>Bacillariophyta</taxon>
        <taxon>Coscinodiscophyceae</taxon>
        <taxon>Chaetocerotophycidae</taxon>
        <taxon>Chaetocerotales</taxon>
        <taxon>Attheyaceae</taxon>
        <taxon>Attheya</taxon>
    </lineage>
</organism>
<evidence type="ECO:0000256" key="5">
    <source>
        <dbReference type="SAM" id="Phobius"/>
    </source>
</evidence>
<dbReference type="InterPro" id="IPR012936">
    <property type="entry name" value="Erv_C"/>
</dbReference>
<evidence type="ECO:0000256" key="2">
    <source>
        <dbReference type="ARBA" id="ARBA00022692"/>
    </source>
</evidence>
<keyword evidence="4 5" id="KW-0472">Membrane</keyword>
<dbReference type="InterPro" id="IPR045888">
    <property type="entry name" value="Erv"/>
</dbReference>
<proteinExistence type="predicted"/>
<dbReference type="Pfam" id="PF07970">
    <property type="entry name" value="COPIIcoated_ERV"/>
    <property type="match status" value="1"/>
</dbReference>
<evidence type="ECO:0000256" key="4">
    <source>
        <dbReference type="ARBA" id="ARBA00023136"/>
    </source>
</evidence>
<keyword evidence="2 5" id="KW-0812">Transmembrane</keyword>
<dbReference type="PANTHER" id="PTHR10984">
    <property type="entry name" value="ENDOPLASMIC RETICULUM-GOLGI INTERMEDIATE COMPARTMENT PROTEIN"/>
    <property type="match status" value="1"/>
</dbReference>
<dbReference type="PRINTS" id="PR00421">
    <property type="entry name" value="THIOREDOXIN"/>
</dbReference>
<evidence type="ECO:0000313" key="7">
    <source>
        <dbReference type="EMBL" id="CAD9812142.1"/>
    </source>
</evidence>
<dbReference type="GO" id="GO:0030134">
    <property type="term" value="C:COPII-coated ER to Golgi transport vesicle"/>
    <property type="evidence" value="ECO:0007669"/>
    <property type="project" value="TreeGrafter"/>
</dbReference>
<feature type="domain" description="Thioredoxin" evidence="6">
    <location>
        <begin position="127"/>
        <end position="288"/>
    </location>
</feature>
<evidence type="ECO:0000256" key="3">
    <source>
        <dbReference type="ARBA" id="ARBA00022989"/>
    </source>
</evidence>
<dbReference type="PANTHER" id="PTHR10984:SF37">
    <property type="entry name" value="PROTEIN DISULFIDE-ISOMERASE 5-3"/>
    <property type="match status" value="1"/>
</dbReference>
<feature type="transmembrane region" description="Helical" evidence="5">
    <location>
        <begin position="496"/>
        <end position="517"/>
    </location>
</feature>
<evidence type="ECO:0000256" key="1">
    <source>
        <dbReference type="ARBA" id="ARBA00004370"/>
    </source>
</evidence>
<evidence type="ECO:0000259" key="6">
    <source>
        <dbReference type="PROSITE" id="PS51352"/>
    </source>
</evidence>
<dbReference type="EMBL" id="HBHQ01005924">
    <property type="protein sequence ID" value="CAD9812142.1"/>
    <property type="molecule type" value="Transcribed_RNA"/>
</dbReference>
<accession>A0A7S2U8T5</accession>
<dbReference type="InterPro" id="IPR013766">
    <property type="entry name" value="Thioredoxin_domain"/>
</dbReference>
<dbReference type="InterPro" id="IPR039542">
    <property type="entry name" value="Erv_N"/>
</dbReference>
<dbReference type="Gene3D" id="3.40.30.10">
    <property type="entry name" value="Glutaredoxin"/>
    <property type="match status" value="1"/>
</dbReference>
<dbReference type="InterPro" id="IPR036249">
    <property type="entry name" value="Thioredoxin-like_sf"/>
</dbReference>
<comment type="subcellular location">
    <subcellularLocation>
        <location evidence="1">Membrane</location>
    </subcellularLocation>
</comment>
<gene>
    <name evidence="7" type="ORF">ASEP1449_LOCUS3967</name>
</gene>
<dbReference type="AlphaFoldDB" id="A0A7S2U8T5"/>
<protein>
    <recommendedName>
        <fullName evidence="6">Thioredoxin domain-containing protein</fullName>
    </recommendedName>
</protein>
<dbReference type="GO" id="GO:0016020">
    <property type="term" value="C:membrane"/>
    <property type="evidence" value="ECO:0007669"/>
    <property type="project" value="UniProtKB-SubCell"/>
</dbReference>
<keyword evidence="3 5" id="KW-1133">Transmembrane helix</keyword>